<evidence type="ECO:0000313" key="14">
    <source>
        <dbReference type="Proteomes" id="UP000316621"/>
    </source>
</evidence>
<feature type="region of interest" description="Disordered" evidence="10">
    <location>
        <begin position="332"/>
        <end position="366"/>
    </location>
</feature>
<evidence type="ECO:0000256" key="9">
    <source>
        <dbReference type="ARBA" id="ARBA00051074"/>
    </source>
</evidence>
<evidence type="ECO:0000256" key="10">
    <source>
        <dbReference type="SAM" id="MobiDB-lite"/>
    </source>
</evidence>
<organism evidence="13 14">
    <name type="scientific">Papaver somniferum</name>
    <name type="common">Opium poppy</name>
    <dbReference type="NCBI Taxonomy" id="3469"/>
    <lineage>
        <taxon>Eukaryota</taxon>
        <taxon>Viridiplantae</taxon>
        <taxon>Streptophyta</taxon>
        <taxon>Embryophyta</taxon>
        <taxon>Tracheophyta</taxon>
        <taxon>Spermatophyta</taxon>
        <taxon>Magnoliopsida</taxon>
        <taxon>Ranunculales</taxon>
        <taxon>Papaveraceae</taxon>
        <taxon>Papaveroideae</taxon>
        <taxon>Papaver</taxon>
    </lineage>
</organism>
<dbReference type="InterPro" id="IPR005829">
    <property type="entry name" value="Sugar_transporter_CS"/>
</dbReference>
<dbReference type="PRINTS" id="PR00171">
    <property type="entry name" value="SUGRTRNSPORT"/>
</dbReference>
<dbReference type="GO" id="GO:0009705">
    <property type="term" value="C:plant-type vacuole membrane"/>
    <property type="evidence" value="ECO:0007669"/>
    <property type="project" value="UniProtKB-ARBA"/>
</dbReference>
<keyword evidence="6 11" id="KW-1133">Transmembrane helix</keyword>
<dbReference type="Proteomes" id="UP000316621">
    <property type="component" value="Chromosome 2"/>
</dbReference>
<feature type="transmembrane region" description="Helical" evidence="11">
    <location>
        <begin position="98"/>
        <end position="121"/>
    </location>
</feature>
<evidence type="ECO:0000256" key="1">
    <source>
        <dbReference type="ARBA" id="ARBA00004128"/>
    </source>
</evidence>
<evidence type="ECO:0000256" key="2">
    <source>
        <dbReference type="ARBA" id="ARBA00010992"/>
    </source>
</evidence>
<dbReference type="Gene3D" id="1.20.1250.20">
    <property type="entry name" value="MFS general substrate transporter like domains"/>
    <property type="match status" value="2"/>
</dbReference>
<feature type="transmembrane region" description="Helical" evidence="11">
    <location>
        <begin position="621"/>
        <end position="648"/>
    </location>
</feature>
<evidence type="ECO:0000313" key="13">
    <source>
        <dbReference type="EMBL" id="RZC48616.1"/>
    </source>
</evidence>
<dbReference type="SUPFAM" id="SSF103473">
    <property type="entry name" value="MFS general substrate transporter"/>
    <property type="match status" value="1"/>
</dbReference>
<dbReference type="PANTHER" id="PTHR48020:SF35">
    <property type="entry name" value="SUGAR TRANSPORTER"/>
    <property type="match status" value="1"/>
</dbReference>
<evidence type="ECO:0000256" key="8">
    <source>
        <dbReference type="ARBA" id="ARBA00050663"/>
    </source>
</evidence>
<dbReference type="EMBL" id="CM010716">
    <property type="protein sequence ID" value="RZC48616.1"/>
    <property type="molecule type" value="Genomic_DNA"/>
</dbReference>
<dbReference type="PROSITE" id="PS50850">
    <property type="entry name" value="MFS"/>
    <property type="match status" value="1"/>
</dbReference>
<dbReference type="FunFam" id="1.20.1250.20:FF:000108">
    <property type="entry name" value="Monosaccharide-sensing protein 2"/>
    <property type="match status" value="1"/>
</dbReference>
<dbReference type="AlphaFoldDB" id="A0A4Y7IKH2"/>
<dbReference type="OMA" id="ESQMEGN"/>
<comment type="subcellular location">
    <subcellularLocation>
        <location evidence="1">Vacuole membrane</location>
        <topology evidence="1">Multi-pass membrane protein</topology>
    </subcellularLocation>
</comment>
<dbReference type="PANTHER" id="PTHR48020">
    <property type="entry name" value="PROTON MYO-INOSITOL COTRANSPORTER"/>
    <property type="match status" value="1"/>
</dbReference>
<dbReference type="Gramene" id="RZC48616">
    <property type="protein sequence ID" value="RZC48616"/>
    <property type="gene ID" value="C5167_017043"/>
</dbReference>
<comment type="catalytic activity">
    <reaction evidence="8">
        <text>D-glucose(out) + H(+)(in) = D-glucose(in) + H(+)(out)</text>
        <dbReference type="Rhea" id="RHEA:73203"/>
        <dbReference type="ChEBI" id="CHEBI:4167"/>
        <dbReference type="ChEBI" id="CHEBI:15378"/>
    </reaction>
    <physiologicalReaction direction="left-to-right" evidence="8">
        <dbReference type="Rhea" id="RHEA:73204"/>
    </physiologicalReaction>
</comment>
<gene>
    <name evidence="13" type="ORF">C5167_017043</name>
</gene>
<dbReference type="InterPro" id="IPR020846">
    <property type="entry name" value="MFS_dom"/>
</dbReference>
<dbReference type="Pfam" id="PF00083">
    <property type="entry name" value="Sugar_tr"/>
    <property type="match status" value="2"/>
</dbReference>
<accession>A0A4Y7IKH2</accession>
<name>A0A4Y7IKH2_PAPSO</name>
<evidence type="ECO:0000256" key="3">
    <source>
        <dbReference type="ARBA" id="ARBA00022448"/>
    </source>
</evidence>
<feature type="transmembrane region" description="Helical" evidence="11">
    <location>
        <begin position="594"/>
        <end position="615"/>
    </location>
</feature>
<evidence type="ECO:0000256" key="7">
    <source>
        <dbReference type="ARBA" id="ARBA00023136"/>
    </source>
</evidence>
<dbReference type="PROSITE" id="PS00217">
    <property type="entry name" value="SUGAR_TRANSPORT_2"/>
    <property type="match status" value="1"/>
</dbReference>
<proteinExistence type="inferred from homology"/>
<protein>
    <recommendedName>
        <fullName evidence="12">Major facilitator superfamily (MFS) profile domain-containing protein</fullName>
    </recommendedName>
</protein>
<evidence type="ECO:0000256" key="11">
    <source>
        <dbReference type="SAM" id="Phobius"/>
    </source>
</evidence>
<dbReference type="FunFam" id="1.20.1250.20:FF:000103">
    <property type="entry name" value="monosaccharide-sensing protein 2"/>
    <property type="match status" value="1"/>
</dbReference>
<dbReference type="InterPro" id="IPR050814">
    <property type="entry name" value="Myo-inositol_Transporter"/>
</dbReference>
<keyword evidence="5 11" id="KW-0812">Transmembrane</keyword>
<dbReference type="InterPro" id="IPR003663">
    <property type="entry name" value="Sugar/inositol_transpt"/>
</dbReference>
<dbReference type="InterPro" id="IPR036259">
    <property type="entry name" value="MFS_trans_sf"/>
</dbReference>
<reference evidence="13 14" key="1">
    <citation type="journal article" date="2018" name="Science">
        <title>The opium poppy genome and morphinan production.</title>
        <authorList>
            <person name="Guo L."/>
            <person name="Winzer T."/>
            <person name="Yang X."/>
            <person name="Li Y."/>
            <person name="Ning Z."/>
            <person name="He Z."/>
            <person name="Teodor R."/>
            <person name="Lu Y."/>
            <person name="Bowser T.A."/>
            <person name="Graham I.A."/>
            <person name="Ye K."/>
        </authorList>
    </citation>
    <scope>NUCLEOTIDE SEQUENCE [LARGE SCALE GENOMIC DNA]</scope>
    <source>
        <strain evidence="14">cv. HN1</strain>
        <tissue evidence="13">Leaves</tissue>
    </source>
</reference>
<feature type="transmembrane region" description="Helical" evidence="11">
    <location>
        <begin position="560"/>
        <end position="582"/>
    </location>
</feature>
<dbReference type="PROSITE" id="PS00216">
    <property type="entry name" value="SUGAR_TRANSPORT_1"/>
    <property type="match status" value="1"/>
</dbReference>
<comment type="similarity">
    <text evidence="2">Belongs to the major facilitator superfamily. Sugar transporter (TC 2.A.1.1) family.</text>
</comment>
<feature type="transmembrane region" description="Helical" evidence="11">
    <location>
        <begin position="133"/>
        <end position="157"/>
    </location>
</feature>
<keyword evidence="4" id="KW-0597">Phosphoprotein</keyword>
<evidence type="ECO:0000256" key="5">
    <source>
        <dbReference type="ARBA" id="ARBA00022692"/>
    </source>
</evidence>
<feature type="transmembrane region" description="Helical" evidence="11">
    <location>
        <begin position="43"/>
        <end position="62"/>
    </location>
</feature>
<dbReference type="InterPro" id="IPR005828">
    <property type="entry name" value="MFS_sugar_transport-like"/>
</dbReference>
<evidence type="ECO:0000256" key="4">
    <source>
        <dbReference type="ARBA" id="ARBA00022553"/>
    </source>
</evidence>
<feature type="domain" description="Major facilitator superfamily (MFS) profile" evidence="12">
    <location>
        <begin position="7"/>
        <end position="715"/>
    </location>
</feature>
<keyword evidence="14" id="KW-1185">Reference proteome</keyword>
<feature type="transmembrane region" description="Helical" evidence="11">
    <location>
        <begin position="74"/>
        <end position="92"/>
    </location>
</feature>
<feature type="transmembrane region" description="Helical" evidence="11">
    <location>
        <begin position="163"/>
        <end position="185"/>
    </location>
</feature>
<feature type="transmembrane region" description="Helical" evidence="11">
    <location>
        <begin position="686"/>
        <end position="709"/>
    </location>
</feature>
<dbReference type="OrthoDB" id="6339427at2759"/>
<sequence length="738" mass="79113">MSGAVLVAIAAAVGNLLQGWDNATIAGAVLYIKKEFQLDSQPTMEGLIVAMSLIGATAITTCSGPISDSLGRRPMMIISSVLYFVSGLVMLWSPNVYILLLARLLDGFGIGLSVTLVPVYISETAPPEIRGLLNTLPQFTGSGGMFFSYCMVFGMSLMDSPNWRLMLGVLSIPSLFYLALTVFFLPESPRWLVSKGRMAEAKKVLQRLRGREDVSGEMALLVEGLGVGGETSLEEYIIGPGNDLTDEQDPDADNGDIKLYGPEAGLSWVARPVTGQSALGIASRHGSMLSQSNVPLMDPLVTLFGSVHEKFPESGSMIFPNFGSMFSVAEPHAKEEEWDEESLQRDGEDYTSDNAGGDSDDNLQTPLMSRQTTSMDKDMVPPASHGSILSMRRNSSLMQGNAGDTTSMGIGGGWQLAWKWSEREGLDGKKEGGFKRIYLHQEGVAASRRGSIVSVPGGEIPDESEFIQAAALVSQPALYSKELMEQHPVGPAMVHPSETAASGPRWRDLLEPGVKHALVVGIGIQILQQFSGINGVLYYTPQILEQAGVGVLLSNLGISSTSSSLLISAVTTLLMLPCIAVAMRLMDISGRRSLLLTTIPILIVSLIVLVLGNVVHMGSVVHAAISTVSVIVYFCTFVMGFGPIPNILCSEIFPTRVRGLCIAICALVFWTGDIIVTYSLPVMLNSIGLAGVFGIYAVVCLISWVFVFLKVPETKGMPLEVIQEFFAVGAKQAAAKKD</sequence>
<comment type="catalytic activity">
    <reaction evidence="9">
        <text>sucrose(out) + H(+)(in) = sucrose(in) + H(+)(out)</text>
        <dbReference type="Rhea" id="RHEA:73211"/>
        <dbReference type="ChEBI" id="CHEBI:15378"/>
        <dbReference type="ChEBI" id="CHEBI:17992"/>
    </reaction>
    <physiologicalReaction direction="left-to-right" evidence="9">
        <dbReference type="Rhea" id="RHEA:73212"/>
    </physiologicalReaction>
</comment>
<keyword evidence="3" id="KW-0813">Transport</keyword>
<feature type="transmembrane region" description="Helical" evidence="11">
    <location>
        <begin position="660"/>
        <end position="680"/>
    </location>
</feature>
<keyword evidence="7 11" id="KW-0472">Membrane</keyword>
<dbReference type="STRING" id="3469.A0A4Y7IKH2"/>
<evidence type="ECO:0000259" key="12">
    <source>
        <dbReference type="PROSITE" id="PS50850"/>
    </source>
</evidence>
<evidence type="ECO:0000256" key="6">
    <source>
        <dbReference type="ARBA" id="ARBA00022989"/>
    </source>
</evidence>
<dbReference type="GO" id="GO:0022857">
    <property type="term" value="F:transmembrane transporter activity"/>
    <property type="evidence" value="ECO:0007669"/>
    <property type="project" value="InterPro"/>
</dbReference>